<name>A0A931CE00_9ACTN</name>
<feature type="region of interest" description="Disordered" evidence="1">
    <location>
        <begin position="1"/>
        <end position="21"/>
    </location>
</feature>
<dbReference type="EMBL" id="JADQTO010000035">
    <property type="protein sequence ID" value="MBG0568160.1"/>
    <property type="molecule type" value="Genomic_DNA"/>
</dbReference>
<dbReference type="RefSeq" id="WP_196419937.1">
    <property type="nucleotide sequence ID" value="NZ_JADQTO010000035.1"/>
</dbReference>
<accession>A0A931CE00</accession>
<evidence type="ECO:0000256" key="1">
    <source>
        <dbReference type="SAM" id="MobiDB-lite"/>
    </source>
</evidence>
<comment type="caution">
    <text evidence="2">The sequence shown here is derived from an EMBL/GenBank/DDBJ whole genome shotgun (WGS) entry which is preliminary data.</text>
</comment>
<organism evidence="2 3">
    <name type="scientific">Actinoplanes aureus</name>
    <dbReference type="NCBI Taxonomy" id="2792083"/>
    <lineage>
        <taxon>Bacteria</taxon>
        <taxon>Bacillati</taxon>
        <taxon>Actinomycetota</taxon>
        <taxon>Actinomycetes</taxon>
        <taxon>Micromonosporales</taxon>
        <taxon>Micromonosporaceae</taxon>
        <taxon>Actinoplanes</taxon>
    </lineage>
</organism>
<dbReference type="AlphaFoldDB" id="A0A931CE00"/>
<sequence>MEAAEGSGSGQANGPAGELVLGPDGLGGLELGMTHEKALKTGLLTGEGEVGAGPGCNTDYKPKAAGTADAPVFFSDLGLVSITAYPGAATPEGIELGSTVAALKKAYPDWEVVTGPGAEGRGWAKVPGNSAAVFNVTVEDGRVEHMNLQLRTQNCYE</sequence>
<evidence type="ECO:0000313" key="3">
    <source>
        <dbReference type="Proteomes" id="UP000598146"/>
    </source>
</evidence>
<dbReference type="Proteomes" id="UP000598146">
    <property type="component" value="Unassembled WGS sequence"/>
</dbReference>
<gene>
    <name evidence="2" type="ORF">I4J89_42695</name>
</gene>
<evidence type="ECO:0000313" key="2">
    <source>
        <dbReference type="EMBL" id="MBG0568160.1"/>
    </source>
</evidence>
<keyword evidence="3" id="KW-1185">Reference proteome</keyword>
<reference evidence="2" key="1">
    <citation type="submission" date="2020-11" db="EMBL/GenBank/DDBJ databases">
        <title>Isolation and identification of active actinomycetes.</title>
        <authorList>
            <person name="Sun X."/>
        </authorList>
    </citation>
    <scope>NUCLEOTIDE SEQUENCE</scope>
    <source>
        <strain evidence="2">NEAU-A11</strain>
    </source>
</reference>
<protein>
    <submittedName>
        <fullName evidence="2">Uncharacterized protein</fullName>
    </submittedName>
</protein>
<proteinExistence type="predicted"/>